<name>J7RG53_HUIN7</name>
<evidence type="ECO:0000256" key="8">
    <source>
        <dbReference type="ARBA" id="ARBA00022729"/>
    </source>
</evidence>
<dbReference type="Pfam" id="PF00450">
    <property type="entry name" value="Peptidase_S10"/>
    <property type="match status" value="1"/>
</dbReference>
<keyword evidence="10 16" id="KW-1133">Transmembrane helix</keyword>
<evidence type="ECO:0000256" key="1">
    <source>
        <dbReference type="ARBA" id="ARBA00001003"/>
    </source>
</evidence>
<dbReference type="InterPro" id="IPR018202">
    <property type="entry name" value="Ser_caboxypep_ser_AS"/>
</dbReference>
<evidence type="ECO:0000256" key="14">
    <source>
        <dbReference type="RuleBase" id="RU361156"/>
    </source>
</evidence>
<gene>
    <name evidence="17" type="primary">KNAG0B00650</name>
    <name evidence="17" type="ordered locus">KNAG_0B00650</name>
</gene>
<keyword evidence="11" id="KW-0333">Golgi apparatus</keyword>
<feature type="region of interest" description="Disordered" evidence="15">
    <location>
        <begin position="502"/>
        <end position="585"/>
    </location>
</feature>
<evidence type="ECO:0000256" key="2">
    <source>
        <dbReference type="ARBA" id="ARBA00004393"/>
    </source>
</evidence>
<evidence type="ECO:0000313" key="18">
    <source>
        <dbReference type="Proteomes" id="UP000006310"/>
    </source>
</evidence>
<evidence type="ECO:0000256" key="13">
    <source>
        <dbReference type="ARBA" id="ARBA00023180"/>
    </source>
</evidence>
<keyword evidence="13" id="KW-0325">Glycoprotein</keyword>
<dbReference type="PANTHER" id="PTHR11802">
    <property type="entry name" value="SERINE PROTEASE FAMILY S10 SERINE CARBOXYPEPTIDASE"/>
    <property type="match status" value="1"/>
</dbReference>
<dbReference type="GO" id="GO:0005802">
    <property type="term" value="C:trans-Golgi network"/>
    <property type="evidence" value="ECO:0007669"/>
    <property type="project" value="EnsemblFungi"/>
</dbReference>
<dbReference type="PRINTS" id="PR00724">
    <property type="entry name" value="CRBOXYPTASEC"/>
</dbReference>
<keyword evidence="9 14" id="KW-0378">Hydrolase</keyword>
<keyword evidence="12 16" id="KW-0472">Membrane</keyword>
<keyword evidence="5 14" id="KW-0645">Protease</keyword>
<feature type="transmembrane region" description="Helical" evidence="16">
    <location>
        <begin position="599"/>
        <end position="616"/>
    </location>
</feature>
<keyword evidence="8 14" id="KW-0732">Signal</keyword>
<evidence type="ECO:0000256" key="12">
    <source>
        <dbReference type="ARBA" id="ARBA00023136"/>
    </source>
</evidence>
<dbReference type="GeneID" id="34524163"/>
<dbReference type="RefSeq" id="XP_022462759.1">
    <property type="nucleotide sequence ID" value="XM_022611341.1"/>
</dbReference>
<dbReference type="GO" id="GO:0004185">
    <property type="term" value="F:serine-type carboxypeptidase activity"/>
    <property type="evidence" value="ECO:0007669"/>
    <property type="project" value="UniProtKB-UniRule"/>
</dbReference>
<dbReference type="AlphaFoldDB" id="J7RG53"/>
<dbReference type="HOGENOM" id="CLU_008523_11_2_1"/>
<comment type="similarity">
    <text evidence="3 14">Belongs to the peptidase S10 family.</text>
</comment>
<feature type="region of interest" description="Disordered" evidence="15">
    <location>
        <begin position="662"/>
        <end position="704"/>
    </location>
</feature>
<evidence type="ECO:0000256" key="7">
    <source>
        <dbReference type="ARBA" id="ARBA00022703"/>
    </source>
</evidence>
<dbReference type="InterPro" id="IPR029058">
    <property type="entry name" value="AB_hydrolase_fold"/>
</dbReference>
<feature type="signal peptide" evidence="14">
    <location>
        <begin position="1"/>
        <end position="21"/>
    </location>
</feature>
<evidence type="ECO:0000256" key="10">
    <source>
        <dbReference type="ARBA" id="ARBA00022989"/>
    </source>
</evidence>
<reference evidence="17 18" key="1">
    <citation type="journal article" date="2011" name="Proc. Natl. Acad. Sci. U.S.A.">
        <title>Evolutionary erosion of yeast sex chromosomes by mating-type switching accidents.</title>
        <authorList>
            <person name="Gordon J.L."/>
            <person name="Armisen D."/>
            <person name="Proux-Wera E."/>
            <person name="Oheigeartaigh S.S."/>
            <person name="Byrne K.P."/>
            <person name="Wolfe K.H."/>
        </authorList>
    </citation>
    <scope>NUCLEOTIDE SEQUENCE [LARGE SCALE GENOMIC DNA]</scope>
    <source>
        <strain evidence="18">ATCC MYA-139 / BCRC 22969 / CBS 8797 / CCRC 22969 / KCTC 17520 / NBRC 10181 / NCYC 3082</strain>
    </source>
</reference>
<evidence type="ECO:0000313" key="17">
    <source>
        <dbReference type="EMBL" id="CCK68513.1"/>
    </source>
</evidence>
<dbReference type="MEROPS" id="S10.007"/>
<evidence type="ECO:0000256" key="15">
    <source>
        <dbReference type="SAM" id="MobiDB-lite"/>
    </source>
</evidence>
<dbReference type="eggNOG" id="KOG1282">
    <property type="taxonomic scope" value="Eukaryota"/>
</dbReference>
<dbReference type="OMA" id="NAHENCQ"/>
<keyword evidence="4 14" id="KW-0121">Carboxypeptidase</keyword>
<keyword evidence="6 16" id="KW-0812">Transmembrane</keyword>
<dbReference type="EMBL" id="HE978315">
    <property type="protein sequence ID" value="CCK68513.1"/>
    <property type="molecule type" value="Genomic_DNA"/>
</dbReference>
<dbReference type="KEGG" id="kng:KNAG_0B00650"/>
<proteinExistence type="inferred from homology"/>
<feature type="compositionally biased region" description="Acidic residues" evidence="15">
    <location>
        <begin position="506"/>
        <end position="583"/>
    </location>
</feature>
<comment type="subcellular location">
    <subcellularLocation>
        <location evidence="2">Golgi apparatus</location>
        <location evidence="2">trans-Golgi network membrane</location>
        <topology evidence="2">Single-pass type I membrane protein</topology>
    </subcellularLocation>
</comment>
<feature type="chain" id="PRO_5003795998" description="Carboxypeptidase" evidence="14">
    <location>
        <begin position="22"/>
        <end position="704"/>
    </location>
</feature>
<dbReference type="Proteomes" id="UP000006310">
    <property type="component" value="Chromosome 2"/>
</dbReference>
<evidence type="ECO:0000256" key="16">
    <source>
        <dbReference type="SAM" id="Phobius"/>
    </source>
</evidence>
<dbReference type="STRING" id="1071383.J7RG53"/>
<sequence>MFGFDSGVLHVLLLCLAVVTAGKAVLKDEYLVDPKALPGFNKLGIDAQKFPLMYAGHIDVFEQLKKESDMIPEDYGYFFWKFEDPENIEKGKPLIFWLNGGPGCSSMDGALVENGPLRVDSKGNVYLNKGSWHSRGDLVFTDQPIGTGFSSLNDTNMDAQFFEDSLDGVSERFMEFLINYMKVFPEDADREIILAGESYAGQYIPFFANRILEYNKQGDIQPINLMTLLIGNGWIDPTTQSLSYLPFALDNKVIDKNDGPVFEILLRTHELCQNQINSAEYAGSFEFPECERLFNRLTEATRAPIKGNQLSCVNVYNYELDDTYPSCGMNWPADIPFIKKFLNQDSVKQALHLDNKPWITDWRECNSKVGKELTNKELKPSIELLPSLLESGVDIILFNGDKDIICNHIGVMDSINNMHWGGTKGFSSDAEEYDWYYRNPVLNDDEMVGYVKYDRNLTFINVFNASHMVPYDKGEASRGLLDISMNQILLGELGKRTALVSGDEPFIFDDEEGTDEEENEEEFDSDDEGDDTDESDDEGDDTDESDDEGEDVSDEDDDDEDKEEEEEEDDEEENEEDQEDEENVNYGEEKAEDAINRKGLVVAAIFATFIAVLLLIKFRNILKPKIISLMNTRPYSRLNGHKTVTWADDLEIGEMDFEINDEEGNTAAESSKTGTSNLKKAYQPESKDATAKGTGDDSIELQDL</sequence>
<dbReference type="GO" id="GO:0006508">
    <property type="term" value="P:proteolysis"/>
    <property type="evidence" value="ECO:0007669"/>
    <property type="project" value="UniProtKB-KW"/>
</dbReference>
<dbReference type="SUPFAM" id="SSF53474">
    <property type="entry name" value="alpha/beta-Hydrolases"/>
    <property type="match status" value="1"/>
</dbReference>
<evidence type="ECO:0000256" key="5">
    <source>
        <dbReference type="ARBA" id="ARBA00022670"/>
    </source>
</evidence>
<dbReference type="GO" id="GO:0006915">
    <property type="term" value="P:apoptotic process"/>
    <property type="evidence" value="ECO:0007669"/>
    <property type="project" value="UniProtKB-KW"/>
</dbReference>
<evidence type="ECO:0000256" key="9">
    <source>
        <dbReference type="ARBA" id="ARBA00022801"/>
    </source>
</evidence>
<organism evidence="17 18">
    <name type="scientific">Huiozyma naganishii (strain ATCC MYA-139 / BCRC 22969 / CBS 8797 / KCTC 17520 / NBRC 10181 / NCYC 3082 / Yp74L-3)</name>
    <name type="common">Yeast</name>
    <name type="synonym">Kazachstania naganishii</name>
    <dbReference type="NCBI Taxonomy" id="1071383"/>
    <lineage>
        <taxon>Eukaryota</taxon>
        <taxon>Fungi</taxon>
        <taxon>Dikarya</taxon>
        <taxon>Ascomycota</taxon>
        <taxon>Saccharomycotina</taxon>
        <taxon>Saccharomycetes</taxon>
        <taxon>Saccharomycetales</taxon>
        <taxon>Saccharomycetaceae</taxon>
        <taxon>Huiozyma</taxon>
    </lineage>
</organism>
<keyword evidence="7" id="KW-0053">Apoptosis</keyword>
<dbReference type="OrthoDB" id="443318at2759"/>
<evidence type="ECO:0000256" key="3">
    <source>
        <dbReference type="ARBA" id="ARBA00009431"/>
    </source>
</evidence>
<dbReference type="EC" id="3.4.16.-" evidence="14"/>
<evidence type="ECO:0000256" key="6">
    <source>
        <dbReference type="ARBA" id="ARBA00022692"/>
    </source>
</evidence>
<feature type="compositionally biased region" description="Polar residues" evidence="15">
    <location>
        <begin position="667"/>
        <end position="678"/>
    </location>
</feature>
<comment type="catalytic activity">
    <reaction evidence="1">
        <text>Preferential release of a C-terminal arginine or lysine residue.</text>
        <dbReference type="EC" id="3.4.16.6"/>
    </reaction>
</comment>
<dbReference type="Gene3D" id="3.40.50.1820">
    <property type="entry name" value="alpha/beta hydrolase"/>
    <property type="match status" value="1"/>
</dbReference>
<dbReference type="PROSITE" id="PS00131">
    <property type="entry name" value="CARBOXYPEPT_SER_SER"/>
    <property type="match status" value="1"/>
</dbReference>
<dbReference type="PANTHER" id="PTHR11802:SF190">
    <property type="entry name" value="PHEROMONE-PROCESSING CARBOXYPEPTIDASE KEX1"/>
    <property type="match status" value="1"/>
</dbReference>
<evidence type="ECO:0000256" key="4">
    <source>
        <dbReference type="ARBA" id="ARBA00022645"/>
    </source>
</evidence>
<evidence type="ECO:0000256" key="11">
    <source>
        <dbReference type="ARBA" id="ARBA00023034"/>
    </source>
</evidence>
<keyword evidence="18" id="KW-1185">Reference proteome</keyword>
<dbReference type="InterPro" id="IPR001563">
    <property type="entry name" value="Peptidase_S10"/>
</dbReference>
<protein>
    <recommendedName>
        <fullName evidence="14">Carboxypeptidase</fullName>
        <ecNumber evidence="14">3.4.16.-</ecNumber>
    </recommendedName>
</protein>
<accession>J7RG53</accession>
<reference evidence="18" key="2">
    <citation type="submission" date="2012-08" db="EMBL/GenBank/DDBJ databases">
        <title>Genome sequence of Kazachstania naganishii.</title>
        <authorList>
            <person name="Gordon J.L."/>
            <person name="Armisen D."/>
            <person name="Proux-Wera E."/>
            <person name="OhEigeartaigh S.S."/>
            <person name="Byrne K.P."/>
            <person name="Wolfe K.H."/>
        </authorList>
    </citation>
    <scope>NUCLEOTIDE SEQUENCE [LARGE SCALE GENOMIC DNA]</scope>
    <source>
        <strain evidence="18">ATCC MYA-139 / BCRC 22969 / CBS 8797 / CCRC 22969 / KCTC 17520 / NBRC 10181 / NCYC 3082</strain>
    </source>
</reference>